<organism evidence="1">
    <name type="scientific">Veillonella atypica</name>
    <dbReference type="NCBI Taxonomy" id="39777"/>
    <lineage>
        <taxon>Bacteria</taxon>
        <taxon>Bacillati</taxon>
        <taxon>Bacillota</taxon>
        <taxon>Negativicutes</taxon>
        <taxon>Veillonellales</taxon>
        <taxon>Veillonellaceae</taxon>
        <taxon>Veillonella</taxon>
    </lineage>
</organism>
<reference evidence="1" key="1">
    <citation type="submission" date="2019-11" db="EMBL/GenBank/DDBJ databases">
        <authorList>
            <person name="Feng L."/>
        </authorList>
    </citation>
    <scope>NUCLEOTIDE SEQUENCE</scope>
    <source>
        <strain evidence="1">VatypicaLFYP47</strain>
    </source>
</reference>
<evidence type="ECO:0000313" key="1">
    <source>
        <dbReference type="EMBL" id="VYU01158.1"/>
    </source>
</evidence>
<accession>A0A6N3BF19</accession>
<name>A0A6N3BF19_9FIRM</name>
<gene>
    <name evidence="1" type="ORF">VALFYP47_00249</name>
</gene>
<sequence length="123" mass="14049">MVLADGGLYNAYEQKNIESFVYSATSTNTKTYVVGEYGVYIFENKLSFIEISFYPNPYKKNTVHEQVINSIFEASGDSVIILSQLSKIDKTKVKRAIKSSDQIFDYGRLRDIDKQWVDLLIGN</sequence>
<proteinExistence type="predicted"/>
<dbReference type="AlphaFoldDB" id="A0A6N3BF19"/>
<protein>
    <submittedName>
        <fullName evidence="1">Uncharacterized protein</fullName>
    </submittedName>
</protein>
<dbReference type="EMBL" id="CACRUN010000012">
    <property type="protein sequence ID" value="VYU01158.1"/>
    <property type="molecule type" value="Genomic_DNA"/>
</dbReference>